<organism evidence="2">
    <name type="scientific">marine metagenome</name>
    <dbReference type="NCBI Taxonomy" id="408172"/>
    <lineage>
        <taxon>unclassified sequences</taxon>
        <taxon>metagenomes</taxon>
        <taxon>ecological metagenomes</taxon>
    </lineage>
</organism>
<evidence type="ECO:0000313" key="2">
    <source>
        <dbReference type="EMBL" id="SVA29148.1"/>
    </source>
</evidence>
<feature type="region of interest" description="Disordered" evidence="1">
    <location>
        <begin position="662"/>
        <end position="683"/>
    </location>
</feature>
<reference evidence="2" key="1">
    <citation type="submission" date="2018-05" db="EMBL/GenBank/DDBJ databases">
        <authorList>
            <person name="Lanie J.A."/>
            <person name="Ng W.-L."/>
            <person name="Kazmierczak K.M."/>
            <person name="Andrzejewski T.M."/>
            <person name="Davidsen T.M."/>
            <person name="Wayne K.J."/>
            <person name="Tettelin H."/>
            <person name="Glass J.I."/>
            <person name="Rusch D."/>
            <person name="Podicherti R."/>
            <person name="Tsui H.-C.T."/>
            <person name="Winkler M.E."/>
        </authorList>
    </citation>
    <scope>NUCLEOTIDE SEQUENCE</scope>
</reference>
<protein>
    <submittedName>
        <fullName evidence="2">Uncharacterized protein</fullName>
    </submittedName>
</protein>
<dbReference type="EMBL" id="UINC01006705">
    <property type="protein sequence ID" value="SVA29148.1"/>
    <property type="molecule type" value="Genomic_DNA"/>
</dbReference>
<gene>
    <name evidence="2" type="ORF">METZ01_LOCUS82002</name>
</gene>
<name>A0A381UNE6_9ZZZZ</name>
<proteinExistence type="predicted"/>
<sequence>MAMLFTILSMLMTVAYLQNTTSISAMERYRYAEAKAIYLAEAGLNEVGVVVLSRLSTKDTLIYPDGHEFGTDEKGNSLGKYKDVHCTSQLQANSTRKEYIATSTGVVEYRSSTGNDIVVERTVQTTMVPNGFEEFMYFTDKEEPFGPPNTGNAYVNFGNSDHLQGWVHTNGEFALSDYLTDCDALFTDSGKVTWTYEDDSGINYGSSGCNESMFEYVDNEGESYSIQDTIPNINFPPSNSTALAKANANRVFAADDKLGGTKDTLIMTEIEFASGGYYATQWWYLIPPVGTEVAEYDFYYDSTEDAGLNLVDESYCHFGNDNIFVPDSGYGDPPANGFLVLSNFDTSGTNVFDVINQVVESGHQLLLQNEDASKVASFRATNVLPLGSSGKFMITIDSDVGIDYVSETNQGFSPGEYVKLIDVSAPTGLDTDVEWNAFHYYHNHYDDGSYCEPQMFQHFDFEYWVWPGMQGMNCDIFTCPDEIYNRDKSPYVHMDRTFFSVSGPHVIYVQGGQVLVRGVVDGQYTIVTDDFLEYRRHDSPTIIDQVWGNIWIIDDIIYDDSAPNGQVVMPWQGGGTNNVLGLIAGGSVIVANTTRNGAKHSGENCSQNNSCDLIINAAIMAQHGGFIVHYWQNSHNNCYSGVNSAFDCFESDTTNYWQSVGDGRGKHRNPYRSQSQNGIGSGDDTRGTIHLWGSIVQWKRGYLKRNAQGPYMTTSGNIGYYKDYYYDYNLLDKPPPYYPEQESATGEVMLEMASYGEVGKNEDGN</sequence>
<dbReference type="AlphaFoldDB" id="A0A381UNE6"/>
<evidence type="ECO:0000256" key="1">
    <source>
        <dbReference type="SAM" id="MobiDB-lite"/>
    </source>
</evidence>
<accession>A0A381UNE6</accession>